<comment type="caution">
    <text evidence="3">The sequence shown here is derived from an EMBL/GenBank/DDBJ whole genome shotgun (WGS) entry which is preliminary data.</text>
</comment>
<dbReference type="Pfam" id="PF03932">
    <property type="entry name" value="CutC"/>
    <property type="match status" value="1"/>
</dbReference>
<dbReference type="GO" id="GO:0005507">
    <property type="term" value="F:copper ion binding"/>
    <property type="evidence" value="ECO:0007669"/>
    <property type="project" value="TreeGrafter"/>
</dbReference>
<dbReference type="SUPFAM" id="SSF110395">
    <property type="entry name" value="CutC-like"/>
    <property type="match status" value="1"/>
</dbReference>
<accession>A0A8S1GY06</accession>
<dbReference type="OrthoDB" id="7392499at2759"/>
<evidence type="ECO:0000256" key="1">
    <source>
        <dbReference type="ARBA" id="ARBA00007768"/>
    </source>
</evidence>
<dbReference type="Proteomes" id="UP000835052">
    <property type="component" value="Unassembled WGS sequence"/>
</dbReference>
<dbReference type="InterPro" id="IPR036822">
    <property type="entry name" value="CutC-like_dom_sf"/>
</dbReference>
<name>A0A8S1GY06_9PELO</name>
<protein>
    <recommendedName>
        <fullName evidence="2">Copper homeostasis protein cutC homolog</fullName>
    </recommendedName>
</protein>
<keyword evidence="4" id="KW-1185">Reference proteome</keyword>
<dbReference type="PANTHER" id="PTHR12598:SF0">
    <property type="entry name" value="COPPER HOMEOSTASIS PROTEIN CUTC HOMOLOG"/>
    <property type="match status" value="1"/>
</dbReference>
<evidence type="ECO:0000313" key="4">
    <source>
        <dbReference type="Proteomes" id="UP000835052"/>
    </source>
</evidence>
<evidence type="ECO:0000256" key="2">
    <source>
        <dbReference type="ARBA" id="ARBA00019014"/>
    </source>
</evidence>
<dbReference type="AlphaFoldDB" id="A0A8S1GY06"/>
<dbReference type="PANTHER" id="PTHR12598">
    <property type="entry name" value="COPPER HOMEOSTASIS PROTEIN CUTC"/>
    <property type="match status" value="1"/>
</dbReference>
<gene>
    <name evidence="3" type="ORF">CAUJ_LOCUS1949</name>
</gene>
<dbReference type="InterPro" id="IPR005627">
    <property type="entry name" value="CutC-like"/>
</dbReference>
<proteinExistence type="inferred from homology"/>
<sequence>MKVNLEICIDSFESAVNAVEGDCDRLEVCSSLDFGGLTPSIGLLLRLKTNFPTIPLMVMLRPRPGNFVYTTDESLVILEDLKWLKKAGADGFVFGALTKAFDLCPDWQGAIADAVSLGFRTILTSGQKYTALLGAENLKQICAEAKGRIDIMAGSGVNSSNLAEIIQKTGCDWYHGSASVIIHEEKNAISMGSSKASSRRVTSAEEVRKMKSL</sequence>
<comment type="similarity">
    <text evidence="1">Belongs to the CutC family.</text>
</comment>
<reference evidence="3" key="1">
    <citation type="submission" date="2020-10" db="EMBL/GenBank/DDBJ databases">
        <authorList>
            <person name="Kikuchi T."/>
        </authorList>
    </citation>
    <scope>NUCLEOTIDE SEQUENCE</scope>
    <source>
        <strain evidence="3">NKZ352</strain>
    </source>
</reference>
<dbReference type="EMBL" id="CAJGYM010000003">
    <property type="protein sequence ID" value="CAD6186030.1"/>
    <property type="molecule type" value="Genomic_DNA"/>
</dbReference>
<organism evidence="3 4">
    <name type="scientific">Caenorhabditis auriculariae</name>
    <dbReference type="NCBI Taxonomy" id="2777116"/>
    <lineage>
        <taxon>Eukaryota</taxon>
        <taxon>Metazoa</taxon>
        <taxon>Ecdysozoa</taxon>
        <taxon>Nematoda</taxon>
        <taxon>Chromadorea</taxon>
        <taxon>Rhabditida</taxon>
        <taxon>Rhabditina</taxon>
        <taxon>Rhabditomorpha</taxon>
        <taxon>Rhabditoidea</taxon>
        <taxon>Rhabditidae</taxon>
        <taxon>Peloderinae</taxon>
        <taxon>Caenorhabditis</taxon>
    </lineage>
</organism>
<dbReference type="Gene3D" id="3.20.20.380">
    <property type="entry name" value="Copper homeostasis (CutC) domain"/>
    <property type="match status" value="2"/>
</dbReference>
<evidence type="ECO:0000313" key="3">
    <source>
        <dbReference type="EMBL" id="CAD6186030.1"/>
    </source>
</evidence>